<feature type="region of interest" description="Disordered" evidence="1">
    <location>
        <begin position="189"/>
        <end position="301"/>
    </location>
</feature>
<dbReference type="OrthoDB" id="10265489at2759"/>
<feature type="compositionally biased region" description="Acidic residues" evidence="1">
    <location>
        <begin position="292"/>
        <end position="301"/>
    </location>
</feature>
<dbReference type="PANTHER" id="PTHR12847">
    <property type="entry name" value="ATP-BINDING CASSETTE ABC TRANSPORTER-RELATED"/>
    <property type="match status" value="1"/>
</dbReference>
<gene>
    <name evidence="3" type="ORF">BKCO1_16000175</name>
</gene>
<name>A0A1J9R4L7_9PEZI</name>
<accession>A0A1J9R4L7</accession>
<dbReference type="Pfam" id="PF07933">
    <property type="entry name" value="DUF1681"/>
    <property type="match status" value="1"/>
</dbReference>
<dbReference type="GO" id="GO:0030125">
    <property type="term" value="C:clathrin vesicle coat"/>
    <property type="evidence" value="ECO:0007669"/>
    <property type="project" value="TreeGrafter"/>
</dbReference>
<dbReference type="Gene3D" id="2.30.29.30">
    <property type="entry name" value="Pleckstrin-homology domain (PH domain)/Phosphotyrosine-binding domain (PTB)"/>
    <property type="match status" value="1"/>
</dbReference>
<evidence type="ECO:0000313" key="4">
    <source>
        <dbReference type="Proteomes" id="UP000183809"/>
    </source>
</evidence>
<dbReference type="AlphaFoldDB" id="A0A1J9R4L7"/>
<dbReference type="RefSeq" id="XP_020131781.1">
    <property type="nucleotide sequence ID" value="XM_020271449.1"/>
</dbReference>
<dbReference type="EMBL" id="MNUE01000016">
    <property type="protein sequence ID" value="OJD35521.1"/>
    <property type="molecule type" value="Genomic_DNA"/>
</dbReference>
<reference evidence="3 4" key="1">
    <citation type="submission" date="2016-10" db="EMBL/GenBank/DDBJ databases">
        <title>Proteomics and genomics reveal pathogen-plant mechanisms compatible with a hemibiotrophic lifestyle of Diplodia corticola.</title>
        <authorList>
            <person name="Fernandes I."/>
            <person name="De Jonge R."/>
            <person name="Van De Peer Y."/>
            <person name="Devreese B."/>
            <person name="Alves A."/>
            <person name="Esteves A.C."/>
        </authorList>
    </citation>
    <scope>NUCLEOTIDE SEQUENCE [LARGE SCALE GENOMIC DNA]</scope>
    <source>
        <strain evidence="3 4">CBS 112549</strain>
    </source>
</reference>
<evidence type="ECO:0000256" key="1">
    <source>
        <dbReference type="SAM" id="MobiDB-lite"/>
    </source>
</evidence>
<protein>
    <submittedName>
        <fullName evidence="3">Adaptin ear-binding coat-associated protein 1</fullName>
    </submittedName>
</protein>
<dbReference type="GeneID" id="31011708"/>
<feature type="domain" description="NECAP PHear" evidence="2">
    <location>
        <begin position="17"/>
        <end position="206"/>
    </location>
</feature>
<organism evidence="3 4">
    <name type="scientific">Diplodia corticola</name>
    <dbReference type="NCBI Taxonomy" id="236234"/>
    <lineage>
        <taxon>Eukaryota</taxon>
        <taxon>Fungi</taxon>
        <taxon>Dikarya</taxon>
        <taxon>Ascomycota</taxon>
        <taxon>Pezizomycotina</taxon>
        <taxon>Dothideomycetes</taxon>
        <taxon>Dothideomycetes incertae sedis</taxon>
        <taxon>Botryosphaeriales</taxon>
        <taxon>Botryosphaeriaceae</taxon>
        <taxon>Diplodia</taxon>
    </lineage>
</organism>
<feature type="compositionally biased region" description="Low complexity" evidence="1">
    <location>
        <begin position="214"/>
        <end position="223"/>
    </location>
</feature>
<sequence length="301" mass="31854">METIDPTTGQKLPPDAIQRVLYIGRNVHIYQIPPLSSTKGYSAAEWTDEKRSKKIFTGRLRLLETAVPKSSSTAALSTTTTTADASEDVKVDLLVEDPSTGELFAAAPYTSPAVVEQALDSSRFFAVQFRNQGMKATLGIGFEERSEAMDFNISLQDARKVLGFEPKAAGGSNGSFGAARPAGAAAAEEKKDFSLKEGETITVNIGGRGRRNRSSPTGESPSGEENKDAQAALFSIKPPPASSSGGGGPVPFLPPPPSASSVKAERRRSRPLPPQGATPPAEKKPSPKDLGFDDGEFGEFQ</sequence>
<dbReference type="PANTHER" id="PTHR12847:SF9">
    <property type="entry name" value="NECAP-LIKE PROTEIN CG9132"/>
    <property type="match status" value="1"/>
</dbReference>
<keyword evidence="4" id="KW-1185">Reference proteome</keyword>
<dbReference type="Proteomes" id="UP000183809">
    <property type="component" value="Unassembled WGS sequence"/>
</dbReference>
<dbReference type="STRING" id="236234.A0A1J9R4L7"/>
<evidence type="ECO:0000259" key="2">
    <source>
        <dbReference type="Pfam" id="PF07933"/>
    </source>
</evidence>
<evidence type="ECO:0000313" key="3">
    <source>
        <dbReference type="EMBL" id="OJD35521.1"/>
    </source>
</evidence>
<proteinExistence type="predicted"/>
<dbReference type="SUPFAM" id="SSF50729">
    <property type="entry name" value="PH domain-like"/>
    <property type="match status" value="1"/>
</dbReference>
<feature type="compositionally biased region" description="Basic and acidic residues" evidence="1">
    <location>
        <begin position="281"/>
        <end position="291"/>
    </location>
</feature>
<dbReference type="InterPro" id="IPR011993">
    <property type="entry name" value="PH-like_dom_sf"/>
</dbReference>
<dbReference type="InterPro" id="IPR012466">
    <property type="entry name" value="NECAP_PHear"/>
</dbReference>
<dbReference type="GO" id="GO:0006897">
    <property type="term" value="P:endocytosis"/>
    <property type="evidence" value="ECO:0007669"/>
    <property type="project" value="InterPro"/>
</dbReference>
<comment type="caution">
    <text evidence="3">The sequence shown here is derived from an EMBL/GenBank/DDBJ whole genome shotgun (WGS) entry which is preliminary data.</text>
</comment>
<feature type="compositionally biased region" description="Basic and acidic residues" evidence="1">
    <location>
        <begin position="189"/>
        <end position="199"/>
    </location>
</feature>